<evidence type="ECO:0000256" key="4">
    <source>
        <dbReference type="ARBA" id="ARBA00022651"/>
    </source>
</evidence>
<dbReference type="InterPro" id="IPR043595">
    <property type="entry name" value="FaeB/C/D"/>
</dbReference>
<feature type="compositionally biased region" description="Low complexity" evidence="12">
    <location>
        <begin position="291"/>
        <end position="301"/>
    </location>
</feature>
<reference evidence="14" key="1">
    <citation type="journal article" date="2023" name="Mol. Phylogenet. Evol.">
        <title>Genome-scale phylogeny and comparative genomics of the fungal order Sordariales.</title>
        <authorList>
            <person name="Hensen N."/>
            <person name="Bonometti L."/>
            <person name="Westerberg I."/>
            <person name="Brannstrom I.O."/>
            <person name="Guillou S."/>
            <person name="Cros-Aarteil S."/>
            <person name="Calhoun S."/>
            <person name="Haridas S."/>
            <person name="Kuo A."/>
            <person name="Mondo S."/>
            <person name="Pangilinan J."/>
            <person name="Riley R."/>
            <person name="LaButti K."/>
            <person name="Andreopoulos B."/>
            <person name="Lipzen A."/>
            <person name="Chen C."/>
            <person name="Yan M."/>
            <person name="Daum C."/>
            <person name="Ng V."/>
            <person name="Clum A."/>
            <person name="Steindorff A."/>
            <person name="Ohm R.A."/>
            <person name="Martin F."/>
            <person name="Silar P."/>
            <person name="Natvig D.O."/>
            <person name="Lalanne C."/>
            <person name="Gautier V."/>
            <person name="Ament-Velasquez S.L."/>
            <person name="Kruys A."/>
            <person name="Hutchinson M.I."/>
            <person name="Powell A.J."/>
            <person name="Barry K."/>
            <person name="Miller A.N."/>
            <person name="Grigoriev I.V."/>
            <person name="Debuchy R."/>
            <person name="Gladieux P."/>
            <person name="Hiltunen Thoren M."/>
            <person name="Johannesson H."/>
        </authorList>
    </citation>
    <scope>NUCLEOTIDE SEQUENCE</scope>
    <source>
        <strain evidence="14">CBS 333.67</strain>
    </source>
</reference>
<dbReference type="GO" id="GO:0008236">
    <property type="term" value="F:serine-type peptidase activity"/>
    <property type="evidence" value="ECO:0007669"/>
    <property type="project" value="InterPro"/>
</dbReference>
<organism evidence="14 15">
    <name type="scientific">Chaetomium strumarium</name>
    <dbReference type="NCBI Taxonomy" id="1170767"/>
    <lineage>
        <taxon>Eukaryota</taxon>
        <taxon>Fungi</taxon>
        <taxon>Dikarya</taxon>
        <taxon>Ascomycota</taxon>
        <taxon>Pezizomycotina</taxon>
        <taxon>Sordariomycetes</taxon>
        <taxon>Sordariomycetidae</taxon>
        <taxon>Sordariales</taxon>
        <taxon>Chaetomiaceae</taxon>
        <taxon>Chaetomium</taxon>
    </lineage>
</organism>
<evidence type="ECO:0000313" key="14">
    <source>
        <dbReference type="EMBL" id="KAK3303736.1"/>
    </source>
</evidence>
<keyword evidence="4 11" id="KW-0858">Xylan degradation</keyword>
<dbReference type="GO" id="GO:0005576">
    <property type="term" value="C:extracellular region"/>
    <property type="evidence" value="ECO:0007669"/>
    <property type="project" value="UniProtKB-SubCell"/>
</dbReference>
<evidence type="ECO:0000256" key="9">
    <source>
        <dbReference type="ARBA" id="ARBA00025250"/>
    </source>
</evidence>
<comment type="function">
    <text evidence="9 11">Involved in degradation of plant cell walls. Hydrolyzes the feruloyl-arabinose ester bond in arabinoxylans, and the feruloyl-galactose ester bond in pectin. Active against paranitrophenyl-acetate, methyl ferulate and wheat arabinoxylan.</text>
</comment>
<comment type="similarity">
    <text evidence="2 11">Belongs to the faeC family.</text>
</comment>
<dbReference type="InterPro" id="IPR035971">
    <property type="entry name" value="CBD_sf"/>
</dbReference>
<evidence type="ECO:0000256" key="11">
    <source>
        <dbReference type="RuleBase" id="RU367094"/>
    </source>
</evidence>
<dbReference type="GeneID" id="87882436"/>
<evidence type="ECO:0000259" key="13">
    <source>
        <dbReference type="PROSITE" id="PS51164"/>
    </source>
</evidence>
<evidence type="ECO:0000256" key="6">
    <source>
        <dbReference type="ARBA" id="ARBA00022801"/>
    </source>
</evidence>
<dbReference type="AlphaFoldDB" id="A0AAJ0LZS8"/>
<dbReference type="PANTHER" id="PTHR38050">
    <property type="match status" value="1"/>
</dbReference>
<comment type="subcellular location">
    <subcellularLocation>
        <location evidence="1 11">Secreted</location>
    </subcellularLocation>
</comment>
<proteinExistence type="inferred from homology"/>
<dbReference type="SUPFAM" id="SSF57180">
    <property type="entry name" value="Cellulose-binding domain"/>
    <property type="match status" value="1"/>
</dbReference>
<evidence type="ECO:0000256" key="7">
    <source>
        <dbReference type="ARBA" id="ARBA00023277"/>
    </source>
</evidence>
<dbReference type="SMART" id="SM00236">
    <property type="entry name" value="fCBD"/>
    <property type="match status" value="1"/>
</dbReference>
<feature type="chain" id="PRO_5042317063" description="Feruloyl esterase C" evidence="11">
    <location>
        <begin position="21"/>
        <end position="343"/>
    </location>
</feature>
<evidence type="ECO:0000256" key="1">
    <source>
        <dbReference type="ARBA" id="ARBA00004613"/>
    </source>
</evidence>
<dbReference type="EMBL" id="JAUDZG010000006">
    <property type="protein sequence ID" value="KAK3303736.1"/>
    <property type="molecule type" value="Genomic_DNA"/>
</dbReference>
<keyword evidence="15" id="KW-1185">Reference proteome</keyword>
<reference evidence="14" key="2">
    <citation type="submission" date="2023-06" db="EMBL/GenBank/DDBJ databases">
        <authorList>
            <consortium name="Lawrence Berkeley National Laboratory"/>
            <person name="Mondo S.J."/>
            <person name="Hensen N."/>
            <person name="Bonometti L."/>
            <person name="Westerberg I."/>
            <person name="Brannstrom I.O."/>
            <person name="Guillou S."/>
            <person name="Cros-Aarteil S."/>
            <person name="Calhoun S."/>
            <person name="Haridas S."/>
            <person name="Kuo A."/>
            <person name="Pangilinan J."/>
            <person name="Riley R."/>
            <person name="Labutti K."/>
            <person name="Andreopoulos B."/>
            <person name="Lipzen A."/>
            <person name="Chen C."/>
            <person name="Yanf M."/>
            <person name="Daum C."/>
            <person name="Ng V."/>
            <person name="Clum A."/>
            <person name="Steindorff A."/>
            <person name="Ohm R."/>
            <person name="Martin F."/>
            <person name="Silar P."/>
            <person name="Natvig D."/>
            <person name="Lalanne C."/>
            <person name="Gautier V."/>
            <person name="Ament-Velasquez S.L."/>
            <person name="Kruys A."/>
            <person name="Hutchinson M.I."/>
            <person name="Powell A.J."/>
            <person name="Barry K."/>
            <person name="Miller A.N."/>
            <person name="Grigoriev I.V."/>
            <person name="Debuchy R."/>
            <person name="Gladieux P."/>
            <person name="Thoren M.H."/>
            <person name="Johannesson H."/>
        </authorList>
    </citation>
    <scope>NUCLEOTIDE SEQUENCE</scope>
    <source>
        <strain evidence="14">CBS 333.67</strain>
    </source>
</reference>
<dbReference type="InterPro" id="IPR029058">
    <property type="entry name" value="AB_hydrolase_fold"/>
</dbReference>
<dbReference type="PROSITE" id="PS00562">
    <property type="entry name" value="CBM1_1"/>
    <property type="match status" value="1"/>
</dbReference>
<evidence type="ECO:0000256" key="5">
    <source>
        <dbReference type="ARBA" id="ARBA00022729"/>
    </source>
</evidence>
<evidence type="ECO:0000256" key="12">
    <source>
        <dbReference type="SAM" id="MobiDB-lite"/>
    </source>
</evidence>
<sequence>MISLPTLALALLAAVQTVESASAGCGKAPPSSGTKSMTVNGRQRQYILQLPNNYDSNKAYRVVIGYHWRDGSMNNVASGDFYGLRSLARDSTIFVAPNGLNAGWANNGGEDITFTDQIVAMLKNDLCVDEGQFFATGWSYGGAMSHSVACSRPNVFKAVSVIAGAQLSGCSGGSTPVAYLGIHGAADDVLPISMGRQLRDKWLQTNGCTSKNAPEPSAGQQNHIKTTYSCSRAPVTWIAHGGGHVPDPSGSGGVKFAPGETWDFFNAAVSGGGGGGSPPTTTSTSGGGGSTPTTSAGTQPSNPGGGACAPKWAQCGGRGWNGPTCCQSGSTCRVSNEYYSQCL</sequence>
<feature type="signal peptide" evidence="11">
    <location>
        <begin position="1"/>
        <end position="20"/>
    </location>
</feature>
<keyword evidence="6 11" id="KW-0378">Hydrolase</keyword>
<comment type="caution">
    <text evidence="14">The sequence shown here is derived from an EMBL/GenBank/DDBJ whole genome shotgun (WGS) entry which is preliminary data.</text>
</comment>
<evidence type="ECO:0000313" key="15">
    <source>
        <dbReference type="Proteomes" id="UP001273166"/>
    </source>
</evidence>
<dbReference type="GO" id="GO:0045493">
    <property type="term" value="P:xylan catabolic process"/>
    <property type="evidence" value="ECO:0007669"/>
    <property type="project" value="UniProtKB-UniRule"/>
</dbReference>
<evidence type="ECO:0000256" key="10">
    <source>
        <dbReference type="ARBA" id="ARBA00034075"/>
    </source>
</evidence>
<accession>A0AAJ0LZS8</accession>
<protein>
    <recommendedName>
        <fullName evidence="11">Feruloyl esterase C</fullName>
        <ecNumber evidence="11">3.1.1.73</ecNumber>
    </recommendedName>
    <alternativeName>
        <fullName evidence="11">Ferulic acid esterase C</fullName>
    </alternativeName>
</protein>
<dbReference type="RefSeq" id="XP_062719516.1">
    <property type="nucleotide sequence ID" value="XM_062863607.1"/>
</dbReference>
<evidence type="ECO:0000256" key="2">
    <source>
        <dbReference type="ARBA" id="ARBA00010278"/>
    </source>
</evidence>
<dbReference type="InterPro" id="IPR000254">
    <property type="entry name" value="CBD"/>
</dbReference>
<dbReference type="GO" id="GO:0006508">
    <property type="term" value="P:proteolysis"/>
    <property type="evidence" value="ECO:0007669"/>
    <property type="project" value="InterPro"/>
</dbReference>
<dbReference type="Gene3D" id="3.40.50.1820">
    <property type="entry name" value="alpha/beta hydrolase"/>
    <property type="match status" value="1"/>
</dbReference>
<gene>
    <name evidence="14" type="ORF">B0T15DRAFT_283030</name>
</gene>
<name>A0AAJ0LZS8_9PEZI</name>
<keyword evidence="7 11" id="KW-0119">Carbohydrate metabolism</keyword>
<keyword evidence="5 11" id="KW-0732">Signal</keyword>
<feature type="domain" description="CBM1" evidence="13">
    <location>
        <begin position="307"/>
        <end position="343"/>
    </location>
</feature>
<dbReference type="PROSITE" id="PS51164">
    <property type="entry name" value="CBM1_2"/>
    <property type="match status" value="1"/>
</dbReference>
<dbReference type="SUPFAM" id="SSF53474">
    <property type="entry name" value="alpha/beta-Hydrolases"/>
    <property type="match status" value="1"/>
</dbReference>
<dbReference type="GO" id="GO:0030248">
    <property type="term" value="F:cellulose binding"/>
    <property type="evidence" value="ECO:0007669"/>
    <property type="project" value="InterPro"/>
</dbReference>
<dbReference type="Proteomes" id="UP001273166">
    <property type="component" value="Unassembled WGS sequence"/>
</dbReference>
<dbReference type="EC" id="3.1.1.73" evidence="11"/>
<feature type="region of interest" description="Disordered" evidence="12">
    <location>
        <begin position="268"/>
        <end position="306"/>
    </location>
</feature>
<dbReference type="InterPro" id="IPR001375">
    <property type="entry name" value="Peptidase_S9_cat"/>
</dbReference>
<evidence type="ECO:0000256" key="3">
    <source>
        <dbReference type="ARBA" id="ARBA00022525"/>
    </source>
</evidence>
<comment type="catalytic activity">
    <reaction evidence="10 11">
        <text>feruloyl-polysaccharide + H2O = ferulate + polysaccharide.</text>
        <dbReference type="EC" id="3.1.1.73"/>
    </reaction>
</comment>
<dbReference type="PANTHER" id="PTHR38050:SF1">
    <property type="entry name" value="FERULOYL ESTERASE C"/>
    <property type="match status" value="1"/>
</dbReference>
<dbReference type="Pfam" id="PF00734">
    <property type="entry name" value="CBM_1"/>
    <property type="match status" value="1"/>
</dbReference>
<evidence type="ECO:0000256" key="8">
    <source>
        <dbReference type="ARBA" id="ARBA00023326"/>
    </source>
</evidence>
<keyword evidence="3 11" id="KW-0964">Secreted</keyword>
<dbReference type="Pfam" id="PF00326">
    <property type="entry name" value="Peptidase_S9"/>
    <property type="match status" value="1"/>
</dbReference>
<keyword evidence="8 11" id="KW-0624">Polysaccharide degradation</keyword>
<dbReference type="GO" id="GO:0030600">
    <property type="term" value="F:feruloyl esterase activity"/>
    <property type="evidence" value="ECO:0007669"/>
    <property type="project" value="UniProtKB-UniRule"/>
</dbReference>